<dbReference type="OrthoDB" id="9814991at2"/>
<keyword evidence="3" id="KW-1185">Reference proteome</keyword>
<proteinExistence type="predicted"/>
<accession>A0A315ZZM7</accession>
<keyword evidence="1" id="KW-1133">Transmembrane helix</keyword>
<dbReference type="Proteomes" id="UP000254051">
    <property type="component" value="Unassembled WGS sequence"/>
</dbReference>
<evidence type="ECO:0000313" key="3">
    <source>
        <dbReference type="Proteomes" id="UP000254051"/>
    </source>
</evidence>
<dbReference type="RefSeq" id="WP_109709287.1">
    <property type="nucleotide sequence ID" value="NZ_QGDS01000003.1"/>
</dbReference>
<feature type="transmembrane region" description="Helical" evidence="1">
    <location>
        <begin position="103"/>
        <end position="124"/>
    </location>
</feature>
<dbReference type="PROSITE" id="PS51257">
    <property type="entry name" value="PROKAR_LIPOPROTEIN"/>
    <property type="match status" value="1"/>
</dbReference>
<feature type="transmembrane region" description="Helical" evidence="1">
    <location>
        <begin position="14"/>
        <end position="39"/>
    </location>
</feature>
<dbReference type="AlphaFoldDB" id="A0A315ZZM7"/>
<gene>
    <name evidence="2" type="ORF">SAMN05216529_1032</name>
</gene>
<sequence length="199" mass="22310">MERVNHGLWKVFDIFLMGVLWLIGSLPLITFMASCSALYDTVHKCILEDKGYVSETFLKSYRGNLKRGVPLTVLFFAIQAVLLINMGILSVHGQGNIGAAGMMFYGIMTGLLLIIQTYATLLLSRFEMTIAWYLKAAVYMLFGHLPYSVLVMALVAGSILLIRMTPLALIVVPMLLAIVLHKIIEPLLKTYYPKQHKNK</sequence>
<organism evidence="2 3">
    <name type="scientific">Faecalicatena contorta</name>
    <dbReference type="NCBI Taxonomy" id="39482"/>
    <lineage>
        <taxon>Bacteria</taxon>
        <taxon>Bacillati</taxon>
        <taxon>Bacillota</taxon>
        <taxon>Clostridia</taxon>
        <taxon>Lachnospirales</taxon>
        <taxon>Lachnospiraceae</taxon>
        <taxon>Faecalicatena</taxon>
    </lineage>
</organism>
<evidence type="ECO:0000256" key="1">
    <source>
        <dbReference type="SAM" id="Phobius"/>
    </source>
</evidence>
<keyword evidence="1" id="KW-0472">Membrane</keyword>
<keyword evidence="1" id="KW-0812">Transmembrane</keyword>
<reference evidence="3" key="1">
    <citation type="submission" date="2017-07" db="EMBL/GenBank/DDBJ databases">
        <authorList>
            <person name="Varghese N."/>
            <person name="Submissions S."/>
        </authorList>
    </citation>
    <scope>NUCLEOTIDE SEQUENCE [LARGE SCALE GENOMIC DNA]</scope>
    <source>
        <strain evidence="3">NLAE-zl-C134</strain>
    </source>
</reference>
<evidence type="ECO:0000313" key="2">
    <source>
        <dbReference type="EMBL" id="SUQ13280.1"/>
    </source>
</evidence>
<dbReference type="EMBL" id="UHJJ01000003">
    <property type="protein sequence ID" value="SUQ13280.1"/>
    <property type="molecule type" value="Genomic_DNA"/>
</dbReference>
<protein>
    <submittedName>
        <fullName evidence="2">Uncharacterized membrane protein YesL</fullName>
    </submittedName>
</protein>
<feature type="transmembrane region" description="Helical" evidence="1">
    <location>
        <begin position="69"/>
        <end position="91"/>
    </location>
</feature>
<dbReference type="Pfam" id="PF04854">
    <property type="entry name" value="DUF624"/>
    <property type="match status" value="1"/>
</dbReference>
<dbReference type="InterPro" id="IPR006938">
    <property type="entry name" value="DUF624"/>
</dbReference>
<feature type="transmembrane region" description="Helical" evidence="1">
    <location>
        <begin position="167"/>
        <end position="184"/>
    </location>
</feature>
<feature type="transmembrane region" description="Helical" evidence="1">
    <location>
        <begin position="136"/>
        <end position="161"/>
    </location>
</feature>
<name>A0A315ZZM7_9FIRM</name>